<dbReference type="InterPro" id="IPR032675">
    <property type="entry name" value="LRR_dom_sf"/>
</dbReference>
<dbReference type="Gene3D" id="3.80.10.10">
    <property type="entry name" value="Ribonuclease Inhibitor"/>
    <property type="match status" value="1"/>
</dbReference>
<accession>A0A369JY46</accession>
<protein>
    <recommendedName>
        <fullName evidence="3">F-box domain-containing protein</fullName>
    </recommendedName>
</protein>
<dbReference type="STRING" id="39966.A0A369JY46"/>
<organism evidence="1 2">
    <name type="scientific">Hypsizygus marmoreus</name>
    <name type="common">White beech mushroom</name>
    <name type="synonym">Agaricus marmoreus</name>
    <dbReference type="NCBI Taxonomy" id="39966"/>
    <lineage>
        <taxon>Eukaryota</taxon>
        <taxon>Fungi</taxon>
        <taxon>Dikarya</taxon>
        <taxon>Basidiomycota</taxon>
        <taxon>Agaricomycotina</taxon>
        <taxon>Agaricomycetes</taxon>
        <taxon>Agaricomycetidae</taxon>
        <taxon>Agaricales</taxon>
        <taxon>Tricholomatineae</taxon>
        <taxon>Lyophyllaceae</taxon>
        <taxon>Hypsizygus</taxon>
    </lineage>
</organism>
<reference evidence="1" key="1">
    <citation type="submission" date="2018-04" db="EMBL/GenBank/DDBJ databases">
        <title>Whole genome sequencing of Hypsizygus marmoreus.</title>
        <authorList>
            <person name="Choi I.-G."/>
            <person name="Min B."/>
            <person name="Kim J.-G."/>
            <person name="Kim S."/>
            <person name="Oh Y.-L."/>
            <person name="Kong W.-S."/>
            <person name="Park H."/>
            <person name="Jeong J."/>
            <person name="Song E.-S."/>
        </authorList>
    </citation>
    <scope>NUCLEOTIDE SEQUENCE [LARGE SCALE GENOMIC DNA]</scope>
    <source>
        <strain evidence="1">51987-8</strain>
    </source>
</reference>
<dbReference type="AlphaFoldDB" id="A0A369JY46"/>
<evidence type="ECO:0008006" key="3">
    <source>
        <dbReference type="Google" id="ProtNLM"/>
    </source>
</evidence>
<dbReference type="OrthoDB" id="3256367at2759"/>
<evidence type="ECO:0000313" key="2">
    <source>
        <dbReference type="Proteomes" id="UP000076154"/>
    </source>
</evidence>
<proteinExistence type="predicted"/>
<dbReference type="Proteomes" id="UP000076154">
    <property type="component" value="Unassembled WGS sequence"/>
</dbReference>
<evidence type="ECO:0000313" key="1">
    <source>
        <dbReference type="EMBL" id="RDB24344.1"/>
    </source>
</evidence>
<name>A0A369JY46_HYPMA</name>
<keyword evidence="2" id="KW-1185">Reference proteome</keyword>
<dbReference type="SUPFAM" id="SSF52047">
    <property type="entry name" value="RNI-like"/>
    <property type="match status" value="1"/>
</dbReference>
<gene>
    <name evidence="1" type="ORF">Hypma_008404</name>
</gene>
<comment type="caution">
    <text evidence="1">The sequence shown here is derived from an EMBL/GenBank/DDBJ whole genome shotgun (WGS) entry which is preliminary data.</text>
</comment>
<dbReference type="EMBL" id="LUEZ02000044">
    <property type="protein sequence ID" value="RDB24344.1"/>
    <property type="molecule type" value="Genomic_DNA"/>
</dbReference>
<dbReference type="InParanoid" id="A0A369JY46"/>
<sequence>MSLPKIAQKIYVAPEDVASAKVRVWRPRHGRTMFFTFQVNSRLWRIVALSIAGMLAKANWSVHSSGAAGHAKRVASLLMSRDVPQMSRNVAIAAPLQQICNASKNGFNRPYCFAHPVQFSHPTGRATMNMNLCPPEIHSLICELACLDDGRTVRALSLVSKYFYEIACPYFYQSIALSGSHNITALAFKLENIPPHLRLIRHLFISSEPVEKCDRKLEKIAPSSESMVLLRVLALAAPTLETLSFVHTSPAVSTPIISRLFRLSFPNLRELAVSGFYPFPSSPGKMPVLERLHLHGNRNPHGLLQMGGLDQAFSSLTHLRISGLNMAVSFALELQEALSGESRSPFPSKFPARVRRVIVQPGPPLLASAKPTASHTRDQLMMAQLAVLRPSRVVDFSVLPRSETPGSFRQDWLDRLGGAEGFWAR</sequence>